<dbReference type="EMBL" id="CP122959">
    <property type="protein sequence ID" value="WGI18371.1"/>
    <property type="molecule type" value="Genomic_DNA"/>
</dbReference>
<evidence type="ECO:0000259" key="4">
    <source>
        <dbReference type="PROSITE" id="PS51462"/>
    </source>
</evidence>
<comment type="similarity">
    <text evidence="1 3">Belongs to the Nudix hydrolase family.</text>
</comment>
<accession>A0AAF0GRP2</accession>
<dbReference type="Gene3D" id="3.90.79.10">
    <property type="entry name" value="Nucleoside Triphosphate Pyrophosphohydrolase"/>
    <property type="match status" value="1"/>
</dbReference>
<dbReference type="InterPro" id="IPR015797">
    <property type="entry name" value="NUDIX_hydrolase-like_dom_sf"/>
</dbReference>
<proteinExistence type="inferred from homology"/>
<dbReference type="Proteomes" id="UP001179858">
    <property type="component" value="Chromosome"/>
</dbReference>
<reference evidence="5" key="1">
    <citation type="submission" date="2023-04" db="EMBL/GenBank/DDBJ databases">
        <title>Novel strain of Lactilactobacillus sakei and use thereof.</title>
        <authorList>
            <person name="Kim S.Y."/>
        </authorList>
    </citation>
    <scope>NUCLEOTIDE SEQUENCE</scope>
    <source>
        <strain evidence="5">HUP1</strain>
    </source>
</reference>
<gene>
    <name evidence="5" type="ORF">QBD03_06310</name>
</gene>
<dbReference type="PROSITE" id="PS51462">
    <property type="entry name" value="NUDIX"/>
    <property type="match status" value="1"/>
</dbReference>
<dbReference type="PANTHER" id="PTHR43736:SF1">
    <property type="entry name" value="DIHYDRONEOPTERIN TRIPHOSPHATE DIPHOSPHATASE"/>
    <property type="match status" value="1"/>
</dbReference>
<organism evidence="5 6">
    <name type="scientific">Latilactobacillus sakei</name>
    <name type="common">Lactobacillus sakei</name>
    <dbReference type="NCBI Taxonomy" id="1599"/>
    <lineage>
        <taxon>Bacteria</taxon>
        <taxon>Bacillati</taxon>
        <taxon>Bacillota</taxon>
        <taxon>Bacilli</taxon>
        <taxon>Lactobacillales</taxon>
        <taxon>Lactobacillaceae</taxon>
        <taxon>Latilactobacillus</taxon>
    </lineage>
</organism>
<dbReference type="PANTHER" id="PTHR43736">
    <property type="entry name" value="ADP-RIBOSE PYROPHOSPHATASE"/>
    <property type="match status" value="1"/>
</dbReference>
<name>A0AAF0GRP2_LATSK</name>
<dbReference type="AlphaFoldDB" id="A0AAF0GRP2"/>
<dbReference type="PRINTS" id="PR00502">
    <property type="entry name" value="NUDIXFAMILY"/>
</dbReference>
<evidence type="ECO:0000256" key="3">
    <source>
        <dbReference type="RuleBase" id="RU003476"/>
    </source>
</evidence>
<dbReference type="PROSITE" id="PS00893">
    <property type="entry name" value="NUDIX_BOX"/>
    <property type="match status" value="1"/>
</dbReference>
<sequence>MNDLLTQIQRLAEQSAAFNDPQKYQTISELMAQQKRPLYRAVNDQCHLSASALVFKNNQLLMVRHPYLHQWLLPAGHVELSETPVQTALRELLEETGLVGEQAQLVDANLIKIPDNPVKKQAAHMHIDCRYLITASEQPSAAAELPNQWVSQDEVPAEFQPYFKLQ</sequence>
<dbReference type="InterPro" id="IPR000086">
    <property type="entry name" value="NUDIX_hydrolase_dom"/>
</dbReference>
<feature type="domain" description="Nudix hydrolase" evidence="4">
    <location>
        <begin position="45"/>
        <end position="166"/>
    </location>
</feature>
<evidence type="ECO:0000313" key="5">
    <source>
        <dbReference type="EMBL" id="WGI18371.1"/>
    </source>
</evidence>
<dbReference type="Pfam" id="PF00293">
    <property type="entry name" value="NUDIX"/>
    <property type="match status" value="1"/>
</dbReference>
<dbReference type="InterPro" id="IPR020476">
    <property type="entry name" value="Nudix_hydrolase"/>
</dbReference>
<dbReference type="GO" id="GO:0016787">
    <property type="term" value="F:hydrolase activity"/>
    <property type="evidence" value="ECO:0007669"/>
    <property type="project" value="UniProtKB-KW"/>
</dbReference>
<keyword evidence="2 3" id="KW-0378">Hydrolase</keyword>
<evidence type="ECO:0000256" key="2">
    <source>
        <dbReference type="ARBA" id="ARBA00022801"/>
    </source>
</evidence>
<dbReference type="RefSeq" id="WP_280102564.1">
    <property type="nucleotide sequence ID" value="NZ_CP122959.1"/>
</dbReference>
<evidence type="ECO:0000256" key="1">
    <source>
        <dbReference type="ARBA" id="ARBA00005582"/>
    </source>
</evidence>
<dbReference type="CDD" id="cd03674">
    <property type="entry name" value="NUDIX_Hydrolase"/>
    <property type="match status" value="1"/>
</dbReference>
<dbReference type="SUPFAM" id="SSF55811">
    <property type="entry name" value="Nudix"/>
    <property type="match status" value="1"/>
</dbReference>
<protein>
    <submittedName>
        <fullName evidence="5">NUDIX domain-containing protein</fullName>
    </submittedName>
</protein>
<evidence type="ECO:0000313" key="6">
    <source>
        <dbReference type="Proteomes" id="UP001179858"/>
    </source>
</evidence>
<dbReference type="InterPro" id="IPR020084">
    <property type="entry name" value="NUDIX_hydrolase_CS"/>
</dbReference>